<sequence>MLCCAWSLSVPHTLDDGTGNEGSVPAPHDSSEACGCDN</sequence>
<evidence type="ECO:0000256" key="1">
    <source>
        <dbReference type="SAM" id="MobiDB-lite"/>
    </source>
</evidence>
<dbReference type="EMBL" id="GBXM01025534">
    <property type="protein sequence ID" value="JAH83043.1"/>
    <property type="molecule type" value="Transcribed_RNA"/>
</dbReference>
<organism evidence="2">
    <name type="scientific">Anguilla anguilla</name>
    <name type="common">European freshwater eel</name>
    <name type="synonym">Muraena anguilla</name>
    <dbReference type="NCBI Taxonomy" id="7936"/>
    <lineage>
        <taxon>Eukaryota</taxon>
        <taxon>Metazoa</taxon>
        <taxon>Chordata</taxon>
        <taxon>Craniata</taxon>
        <taxon>Vertebrata</taxon>
        <taxon>Euteleostomi</taxon>
        <taxon>Actinopterygii</taxon>
        <taxon>Neopterygii</taxon>
        <taxon>Teleostei</taxon>
        <taxon>Anguilliformes</taxon>
        <taxon>Anguillidae</taxon>
        <taxon>Anguilla</taxon>
    </lineage>
</organism>
<accession>A0A0E9W0N7</accession>
<proteinExistence type="predicted"/>
<reference evidence="2" key="1">
    <citation type="submission" date="2014-11" db="EMBL/GenBank/DDBJ databases">
        <authorList>
            <person name="Amaro Gonzalez C."/>
        </authorList>
    </citation>
    <scope>NUCLEOTIDE SEQUENCE</scope>
</reference>
<feature type="region of interest" description="Disordered" evidence="1">
    <location>
        <begin position="13"/>
        <end position="38"/>
    </location>
</feature>
<dbReference type="EMBL" id="GBXM01040806">
    <property type="protein sequence ID" value="JAH67771.1"/>
    <property type="molecule type" value="Transcribed_RNA"/>
</dbReference>
<evidence type="ECO:0000313" key="2">
    <source>
        <dbReference type="EMBL" id="JAH83043.1"/>
    </source>
</evidence>
<reference evidence="2" key="2">
    <citation type="journal article" date="2015" name="Fish Shellfish Immunol.">
        <title>Early steps in the European eel (Anguilla anguilla)-Vibrio vulnificus interaction in the gills: Role of the RtxA13 toxin.</title>
        <authorList>
            <person name="Callol A."/>
            <person name="Pajuelo D."/>
            <person name="Ebbesson L."/>
            <person name="Teles M."/>
            <person name="MacKenzie S."/>
            <person name="Amaro C."/>
        </authorList>
    </citation>
    <scope>NUCLEOTIDE SEQUENCE</scope>
</reference>
<dbReference type="AlphaFoldDB" id="A0A0E9W0N7"/>
<protein>
    <submittedName>
        <fullName evidence="2">Uncharacterized protein</fullName>
    </submittedName>
</protein>
<name>A0A0E9W0N7_ANGAN</name>